<feature type="domain" description="Insertion element IS150 protein InsJ-like helix-turn-helix" evidence="3">
    <location>
        <begin position="65"/>
        <end position="118"/>
    </location>
</feature>
<evidence type="ECO:0000256" key="1">
    <source>
        <dbReference type="ARBA" id="ARBA00038232"/>
    </source>
</evidence>
<evidence type="ECO:0000313" key="5">
    <source>
        <dbReference type="Proteomes" id="UP000030418"/>
    </source>
</evidence>
<dbReference type="InterPro" id="IPR009057">
    <property type="entry name" value="Homeodomain-like_sf"/>
</dbReference>
<dbReference type="InterPro" id="IPR055247">
    <property type="entry name" value="InsJ-like_HTH"/>
</dbReference>
<dbReference type="Proteomes" id="UP000030418">
    <property type="component" value="Unassembled WGS sequence"/>
</dbReference>
<reference evidence="4 5" key="1">
    <citation type="submission" date="2014-08" db="EMBL/GenBank/DDBJ databases">
        <title>Chaperone-usher fimbriae in a diverse selection of Gallibacterium genomes.</title>
        <authorList>
            <person name="Kudirkiene E."/>
            <person name="Bager R.J."/>
            <person name="Johnson T.J."/>
            <person name="Bojesen A.M."/>
        </authorList>
    </citation>
    <scope>NUCLEOTIDE SEQUENCE [LARGE SCALE GENOMIC DNA]</scope>
    <source>
        <strain evidence="4 5">CCM5976</strain>
    </source>
</reference>
<protein>
    <recommendedName>
        <fullName evidence="3">Insertion element IS150 protein InsJ-like helix-turn-helix domain-containing protein</fullName>
    </recommendedName>
</protein>
<dbReference type="SUPFAM" id="SSF46689">
    <property type="entry name" value="Homeodomain-like"/>
    <property type="match status" value="2"/>
</dbReference>
<feature type="region of interest" description="Disordered" evidence="2">
    <location>
        <begin position="115"/>
        <end position="135"/>
    </location>
</feature>
<dbReference type="InterPro" id="IPR036388">
    <property type="entry name" value="WH-like_DNA-bd_sf"/>
</dbReference>
<comment type="similarity">
    <text evidence="1">Belongs to the IS150/IS1296 orfA family.</text>
</comment>
<evidence type="ECO:0000259" key="3">
    <source>
        <dbReference type="Pfam" id="PF13518"/>
    </source>
</evidence>
<organism evidence="4 5">
    <name type="scientific">Gallibacterium genomosp. 2</name>
    <dbReference type="NCBI Taxonomy" id="155517"/>
    <lineage>
        <taxon>Bacteria</taxon>
        <taxon>Pseudomonadati</taxon>
        <taxon>Pseudomonadota</taxon>
        <taxon>Gammaproteobacteria</taxon>
        <taxon>Pasteurellales</taxon>
        <taxon>Pasteurellaceae</taxon>
        <taxon>Gallibacterium</taxon>
    </lineage>
</organism>
<evidence type="ECO:0000313" key="4">
    <source>
        <dbReference type="EMBL" id="KGQ30271.1"/>
    </source>
</evidence>
<accession>A0A0A2XD22</accession>
<proteinExistence type="inferred from homology"/>
<feature type="domain" description="Insertion element IS150 protein InsJ-like helix-turn-helix" evidence="3">
    <location>
        <begin position="8"/>
        <end position="52"/>
    </location>
</feature>
<dbReference type="Gene3D" id="1.10.10.10">
    <property type="entry name" value="Winged helix-like DNA-binding domain superfamily/Winged helix DNA-binding domain"/>
    <property type="match status" value="2"/>
</dbReference>
<dbReference type="Pfam" id="PF13518">
    <property type="entry name" value="HTH_28"/>
    <property type="match status" value="2"/>
</dbReference>
<dbReference type="InterPro" id="IPR052057">
    <property type="entry name" value="IS150/IS1296_orfA-like"/>
</dbReference>
<evidence type="ECO:0000256" key="2">
    <source>
        <dbReference type="SAM" id="MobiDB-lite"/>
    </source>
</evidence>
<dbReference type="PANTHER" id="PTHR33795:SF1">
    <property type="entry name" value="INSERTION ELEMENT IS150 PROTEIN INSJ"/>
    <property type="match status" value="1"/>
</dbReference>
<sequence>MTKYTQRFKQQVLDFYHQNGKNRSLTRQYFQLPQRTLARWIAKFNHNGINGLAVLGKKRYYSVEFKLKVIQAIKKGQCSAEAACFRFDIPSSGIISQWLQRFEKQGIDGLLLKPKGRPSMKLNSPKMPPTPKTEEERLRYRILELEAENAILKKLQELNQQKMQKKPSS</sequence>
<name>A0A0A2XD22_9PAST</name>
<dbReference type="EMBL" id="JPXY01000050">
    <property type="protein sequence ID" value="KGQ30271.1"/>
    <property type="molecule type" value="Genomic_DNA"/>
</dbReference>
<gene>
    <name evidence="4" type="ORF">P375_10595</name>
</gene>
<dbReference type="PANTHER" id="PTHR33795">
    <property type="entry name" value="INSERTION ELEMENT IS150 PROTEIN INSJ"/>
    <property type="match status" value="1"/>
</dbReference>
<comment type="caution">
    <text evidence="4">The sequence shown here is derived from an EMBL/GenBank/DDBJ whole genome shotgun (WGS) entry which is preliminary data.</text>
</comment>
<dbReference type="AlphaFoldDB" id="A0A0A2XD22"/>
<keyword evidence="5" id="KW-1185">Reference proteome</keyword>